<dbReference type="Gene3D" id="3.40.50.170">
    <property type="entry name" value="Formyl transferase, N-terminal domain"/>
    <property type="match status" value="1"/>
</dbReference>
<comment type="pathway">
    <text evidence="1 6">Purine metabolism; IMP biosynthesis via de novo pathway; N(2)-formyl-N(1)-(5-phospho-D-ribosyl)glycinamide from N(1)-(5-phospho-D-ribosyl)glycinamide (10-formyl THF route): step 1/1.</text>
</comment>
<keyword evidence="3 6" id="KW-0658">Purine biosynthesis</keyword>
<organism evidence="8 9">
    <name type="scientific">Lactiplantibacillus xiangfangensis</name>
    <dbReference type="NCBI Taxonomy" id="942150"/>
    <lineage>
        <taxon>Bacteria</taxon>
        <taxon>Bacillati</taxon>
        <taxon>Bacillota</taxon>
        <taxon>Bacilli</taxon>
        <taxon>Lactobacillales</taxon>
        <taxon>Lactobacillaceae</taxon>
        <taxon>Lactiplantibacillus</taxon>
    </lineage>
</organism>
<dbReference type="PROSITE" id="PS00373">
    <property type="entry name" value="GART"/>
    <property type="match status" value="1"/>
</dbReference>
<evidence type="ECO:0000256" key="6">
    <source>
        <dbReference type="HAMAP-Rule" id="MF_01930"/>
    </source>
</evidence>
<dbReference type="Proteomes" id="UP000051783">
    <property type="component" value="Unassembled WGS sequence"/>
</dbReference>
<name>A0A0R2M1R4_9LACO</name>
<feature type="binding site" evidence="6">
    <location>
        <begin position="13"/>
        <end position="15"/>
    </location>
    <ligand>
        <name>N(1)-(5-phospho-beta-D-ribosyl)glycinamide</name>
        <dbReference type="ChEBI" id="CHEBI:143788"/>
    </ligand>
</feature>
<dbReference type="InterPro" id="IPR036477">
    <property type="entry name" value="Formyl_transf_N_sf"/>
</dbReference>
<evidence type="ECO:0000259" key="7">
    <source>
        <dbReference type="Pfam" id="PF00551"/>
    </source>
</evidence>
<dbReference type="InterPro" id="IPR001555">
    <property type="entry name" value="GART_AS"/>
</dbReference>
<protein>
    <recommendedName>
        <fullName evidence="6">Phosphoribosylglycinamide formyltransferase</fullName>
        <ecNumber evidence="6">2.1.2.2</ecNumber>
    </recommendedName>
    <alternativeName>
        <fullName evidence="6">5'-phosphoribosylglycinamide transformylase</fullName>
    </alternativeName>
    <alternativeName>
        <fullName evidence="6">GAR transformylase</fullName>
        <shortName evidence="6">GART</shortName>
    </alternativeName>
</protein>
<dbReference type="GO" id="GO:0004644">
    <property type="term" value="F:phosphoribosylglycinamide formyltransferase activity"/>
    <property type="evidence" value="ECO:0007669"/>
    <property type="project" value="UniProtKB-UniRule"/>
</dbReference>
<dbReference type="HAMAP" id="MF_01930">
    <property type="entry name" value="PurN"/>
    <property type="match status" value="1"/>
</dbReference>
<feature type="binding site" evidence="6">
    <location>
        <begin position="91"/>
        <end position="94"/>
    </location>
    <ligand>
        <name>(6R)-10-formyltetrahydrofolate</name>
        <dbReference type="ChEBI" id="CHEBI:195366"/>
    </ligand>
</feature>
<dbReference type="EMBL" id="JQCL01000089">
    <property type="protein sequence ID" value="KRO08110.1"/>
    <property type="molecule type" value="Genomic_DNA"/>
</dbReference>
<sequence>MTKRIAIFASGTGTNFDALHQAIATRQLPVTVALLVCDQPDAPVIQKAQAVNVPVLIVNFRDYQNKAAAEDIILTALQAHQIEAVLLAGYMRIIGPTLLNAYPHKIINIHPALLPHFPGRHGIEDAFAAGVSETGVTIHYVDAGIDTGQIIEQRTVPVLPNDTVDTLATRIHDCEHQFYPDVLQTLITKGAI</sequence>
<evidence type="ECO:0000256" key="3">
    <source>
        <dbReference type="ARBA" id="ARBA00022755"/>
    </source>
</evidence>
<dbReference type="STRING" id="942150.IV64_GL000962"/>
<evidence type="ECO:0000313" key="9">
    <source>
        <dbReference type="Proteomes" id="UP000051783"/>
    </source>
</evidence>
<comment type="similarity">
    <text evidence="4 6">Belongs to the GART family.</text>
</comment>
<dbReference type="RefSeq" id="WP_057707411.1">
    <property type="nucleotide sequence ID" value="NZ_JQCL01000089.1"/>
</dbReference>
<dbReference type="EC" id="2.1.2.2" evidence="6"/>
<dbReference type="InterPro" id="IPR004607">
    <property type="entry name" value="GART"/>
</dbReference>
<dbReference type="InterPro" id="IPR002376">
    <property type="entry name" value="Formyl_transf_N"/>
</dbReference>
<dbReference type="NCBIfam" id="TIGR00639">
    <property type="entry name" value="PurN"/>
    <property type="match status" value="1"/>
</dbReference>
<dbReference type="GO" id="GO:0005829">
    <property type="term" value="C:cytosol"/>
    <property type="evidence" value="ECO:0007669"/>
    <property type="project" value="TreeGrafter"/>
</dbReference>
<dbReference type="PANTHER" id="PTHR43369">
    <property type="entry name" value="PHOSPHORIBOSYLGLYCINAMIDE FORMYLTRANSFERASE"/>
    <property type="match status" value="1"/>
</dbReference>
<evidence type="ECO:0000313" key="8">
    <source>
        <dbReference type="EMBL" id="KRO08110.1"/>
    </source>
</evidence>
<comment type="function">
    <text evidence="6">Catalyzes the transfer of a formyl group from 10-formyltetrahydrofolate to 5-phospho-ribosyl-glycinamide (GAR), producing 5-phospho-ribosyl-N-formylglycinamide (FGAR) and tetrahydrofolate.</text>
</comment>
<keyword evidence="2 6" id="KW-0808">Transferase</keyword>
<feature type="binding site" evidence="6">
    <location>
        <position position="66"/>
    </location>
    <ligand>
        <name>(6R)-10-formyltetrahydrofolate</name>
        <dbReference type="ChEBI" id="CHEBI:195366"/>
    </ligand>
</feature>
<proteinExistence type="inferred from homology"/>
<keyword evidence="9" id="KW-1185">Reference proteome</keyword>
<evidence type="ECO:0000256" key="5">
    <source>
        <dbReference type="ARBA" id="ARBA00047664"/>
    </source>
</evidence>
<feature type="domain" description="Formyl transferase N-terminal" evidence="7">
    <location>
        <begin position="3"/>
        <end position="183"/>
    </location>
</feature>
<feature type="active site" description="Proton donor" evidence="6">
    <location>
        <position position="110"/>
    </location>
</feature>
<feature type="binding site" evidence="6">
    <location>
        <position position="108"/>
    </location>
    <ligand>
        <name>(6R)-10-formyltetrahydrofolate</name>
        <dbReference type="ChEBI" id="CHEBI:195366"/>
    </ligand>
</feature>
<evidence type="ECO:0000256" key="2">
    <source>
        <dbReference type="ARBA" id="ARBA00022679"/>
    </source>
</evidence>
<feature type="site" description="Raises pKa of active site His" evidence="6">
    <location>
        <position position="146"/>
    </location>
</feature>
<gene>
    <name evidence="6" type="primary">purN</name>
    <name evidence="8" type="ORF">IV64_GL000962</name>
</gene>
<dbReference type="PANTHER" id="PTHR43369:SF2">
    <property type="entry name" value="PHOSPHORIBOSYLGLYCINAMIDE FORMYLTRANSFERASE"/>
    <property type="match status" value="1"/>
</dbReference>
<dbReference type="AlphaFoldDB" id="A0A0R2M1R4"/>
<dbReference type="PATRIC" id="fig|942150.3.peg.991"/>
<dbReference type="UniPathway" id="UPA00074">
    <property type="reaction ID" value="UER00126"/>
</dbReference>
<dbReference type="CDD" id="cd08645">
    <property type="entry name" value="FMT_core_GART"/>
    <property type="match status" value="1"/>
</dbReference>
<dbReference type="SUPFAM" id="SSF53328">
    <property type="entry name" value="Formyltransferase"/>
    <property type="match status" value="1"/>
</dbReference>
<reference evidence="8 9" key="1">
    <citation type="journal article" date="2015" name="Genome Announc.">
        <title>Expanding the biotechnology potential of lactobacilli through comparative genomics of 213 strains and associated genera.</title>
        <authorList>
            <person name="Sun Z."/>
            <person name="Harris H.M."/>
            <person name="McCann A."/>
            <person name="Guo C."/>
            <person name="Argimon S."/>
            <person name="Zhang W."/>
            <person name="Yang X."/>
            <person name="Jeffery I.B."/>
            <person name="Cooney J.C."/>
            <person name="Kagawa T.F."/>
            <person name="Liu W."/>
            <person name="Song Y."/>
            <person name="Salvetti E."/>
            <person name="Wrobel A."/>
            <person name="Rasinkangas P."/>
            <person name="Parkhill J."/>
            <person name="Rea M.C."/>
            <person name="O'Sullivan O."/>
            <person name="Ritari J."/>
            <person name="Douillard F.P."/>
            <person name="Paul Ross R."/>
            <person name="Yang R."/>
            <person name="Briner A.E."/>
            <person name="Felis G.E."/>
            <person name="de Vos W.M."/>
            <person name="Barrangou R."/>
            <person name="Klaenhammer T.R."/>
            <person name="Caufield P.W."/>
            <person name="Cui Y."/>
            <person name="Zhang H."/>
            <person name="O'Toole P.W."/>
        </authorList>
    </citation>
    <scope>NUCLEOTIDE SEQUENCE [LARGE SCALE GENOMIC DNA]</scope>
    <source>
        <strain evidence="8 9">LMG 26013</strain>
    </source>
</reference>
<dbReference type="OrthoDB" id="9806170at2"/>
<evidence type="ECO:0000256" key="4">
    <source>
        <dbReference type="ARBA" id="ARBA00038440"/>
    </source>
</evidence>
<evidence type="ECO:0000256" key="1">
    <source>
        <dbReference type="ARBA" id="ARBA00005054"/>
    </source>
</evidence>
<comment type="caution">
    <text evidence="8">The sequence shown here is derived from an EMBL/GenBank/DDBJ whole genome shotgun (WGS) entry which is preliminary data.</text>
</comment>
<accession>A0A0R2M1R4</accession>
<dbReference type="GO" id="GO:0006189">
    <property type="term" value="P:'de novo' IMP biosynthetic process"/>
    <property type="evidence" value="ECO:0007669"/>
    <property type="project" value="UniProtKB-UniRule"/>
</dbReference>
<dbReference type="Pfam" id="PF00551">
    <property type="entry name" value="Formyl_trans_N"/>
    <property type="match status" value="1"/>
</dbReference>
<comment type="catalytic activity">
    <reaction evidence="5 6">
        <text>N(1)-(5-phospho-beta-D-ribosyl)glycinamide + (6R)-10-formyltetrahydrofolate = N(2)-formyl-N(1)-(5-phospho-beta-D-ribosyl)glycinamide + (6S)-5,6,7,8-tetrahydrofolate + H(+)</text>
        <dbReference type="Rhea" id="RHEA:15053"/>
        <dbReference type="ChEBI" id="CHEBI:15378"/>
        <dbReference type="ChEBI" id="CHEBI:57453"/>
        <dbReference type="ChEBI" id="CHEBI:143788"/>
        <dbReference type="ChEBI" id="CHEBI:147286"/>
        <dbReference type="ChEBI" id="CHEBI:195366"/>
        <dbReference type="EC" id="2.1.2.2"/>
    </reaction>
</comment>